<dbReference type="EMBL" id="LR797335">
    <property type="protein sequence ID" value="CAB4204049.1"/>
    <property type="molecule type" value="Genomic_DNA"/>
</dbReference>
<dbReference type="EMBL" id="LR797063">
    <property type="protein sequence ID" value="CAB4184498.1"/>
    <property type="molecule type" value="Genomic_DNA"/>
</dbReference>
<accession>A0A6J5SKP5</accession>
<gene>
    <name evidence="1" type="ORF">UFOVP1112_7</name>
    <name evidence="2" type="ORF">UFOVP1385_28</name>
    <name evidence="3" type="ORF">UFOVP1478_14</name>
</gene>
<evidence type="ECO:0000313" key="2">
    <source>
        <dbReference type="EMBL" id="CAB4204049.1"/>
    </source>
</evidence>
<sequence length="44" mass="4871">MQKPAMIVPGSMPSIIKVASVQLIYFRLKTLIATKATLNNIIKQ</sequence>
<organism evidence="3">
    <name type="scientific">uncultured Caudovirales phage</name>
    <dbReference type="NCBI Taxonomy" id="2100421"/>
    <lineage>
        <taxon>Viruses</taxon>
        <taxon>Duplodnaviria</taxon>
        <taxon>Heunggongvirae</taxon>
        <taxon>Uroviricota</taxon>
        <taxon>Caudoviricetes</taxon>
        <taxon>Peduoviridae</taxon>
        <taxon>Maltschvirus</taxon>
        <taxon>Maltschvirus maltsch</taxon>
    </lineage>
</organism>
<protein>
    <submittedName>
        <fullName evidence="3">Uncharacterized protein</fullName>
    </submittedName>
</protein>
<reference evidence="3" key="1">
    <citation type="submission" date="2020-05" db="EMBL/GenBank/DDBJ databases">
        <authorList>
            <person name="Chiriac C."/>
            <person name="Salcher M."/>
            <person name="Ghai R."/>
            <person name="Kavagutti S V."/>
        </authorList>
    </citation>
    <scope>NUCLEOTIDE SEQUENCE</scope>
</reference>
<proteinExistence type="predicted"/>
<evidence type="ECO:0000313" key="1">
    <source>
        <dbReference type="EMBL" id="CAB4184498.1"/>
    </source>
</evidence>
<evidence type="ECO:0000313" key="3">
    <source>
        <dbReference type="EMBL" id="CAB4215303.1"/>
    </source>
</evidence>
<dbReference type="EMBL" id="LR797425">
    <property type="protein sequence ID" value="CAB4215303.1"/>
    <property type="molecule type" value="Genomic_DNA"/>
</dbReference>
<name>A0A6J5SKP5_9CAUD</name>